<keyword evidence="2" id="KW-1185">Reference proteome</keyword>
<evidence type="ECO:0000313" key="1">
    <source>
        <dbReference type="EMBL" id="MDY0405222.1"/>
    </source>
</evidence>
<gene>
    <name evidence="1" type="ORF">P5G51_007230</name>
</gene>
<sequence>MVVSHAAYGYWQDRYGIKQIPIAGLSPSEEPSQKDLRNIIALAKQKHIKYVIFEQNVTPKVAEIIRKEIHAKPLSVHNLAVYTEEDVANGEDYFSLMHKNLKTLDKALQ</sequence>
<dbReference type="Gene3D" id="3.40.50.1980">
    <property type="entry name" value="Nitrogenase molybdenum iron protein domain"/>
    <property type="match status" value="1"/>
</dbReference>
<organism evidence="1 2">
    <name type="scientific">Tigheibacillus jepli</name>
    <dbReference type="NCBI Taxonomy" id="3035914"/>
    <lineage>
        <taxon>Bacteria</taxon>
        <taxon>Bacillati</taxon>
        <taxon>Bacillota</taxon>
        <taxon>Bacilli</taxon>
        <taxon>Bacillales</taxon>
        <taxon>Bacillaceae</taxon>
        <taxon>Tigheibacillus</taxon>
    </lineage>
</organism>
<proteinExistence type="predicted"/>
<protein>
    <submittedName>
        <fullName evidence="1">Zinc ABC transporter substrate-binding protein</fullName>
    </submittedName>
</protein>
<reference evidence="1 2" key="1">
    <citation type="submission" date="2023-10" db="EMBL/GenBank/DDBJ databases">
        <title>179-bfca-hs.</title>
        <authorList>
            <person name="Miliotis G."/>
            <person name="Sengupta P."/>
            <person name="Hameed A."/>
            <person name="Chuvochina M."/>
            <person name="Mcdonagh F."/>
            <person name="Simpson A.C."/>
            <person name="Singh N.K."/>
            <person name="Rekha P.D."/>
            <person name="Raman K."/>
            <person name="Hugenholtz P."/>
            <person name="Venkateswaran K."/>
        </authorList>
    </citation>
    <scope>NUCLEOTIDE SEQUENCE [LARGE SCALE GENOMIC DNA]</scope>
    <source>
        <strain evidence="1 2">179-BFC-A-HS</strain>
    </source>
</reference>
<dbReference type="SUPFAM" id="SSF53807">
    <property type="entry name" value="Helical backbone' metal receptor"/>
    <property type="match status" value="1"/>
</dbReference>
<dbReference type="EMBL" id="JAROCA020000001">
    <property type="protein sequence ID" value="MDY0405222.1"/>
    <property type="molecule type" value="Genomic_DNA"/>
</dbReference>
<dbReference type="InterPro" id="IPR050492">
    <property type="entry name" value="Bact_metal-bind_prot9"/>
</dbReference>
<dbReference type="PANTHER" id="PTHR42953">
    <property type="entry name" value="HIGH-AFFINITY ZINC UPTAKE SYSTEM PROTEIN ZNUA-RELATED"/>
    <property type="match status" value="1"/>
</dbReference>
<evidence type="ECO:0000313" key="2">
    <source>
        <dbReference type="Proteomes" id="UP001228376"/>
    </source>
</evidence>
<accession>A0ABU5CHC1</accession>
<dbReference type="PANTHER" id="PTHR42953:SF8">
    <property type="entry name" value="ZINT DOMAIN-CONTAINING PROTEIN"/>
    <property type="match status" value="1"/>
</dbReference>
<name>A0ABU5CHC1_9BACI</name>
<dbReference type="Proteomes" id="UP001228376">
    <property type="component" value="Unassembled WGS sequence"/>
</dbReference>
<dbReference type="InterPro" id="IPR006127">
    <property type="entry name" value="ZnuA-like"/>
</dbReference>
<dbReference type="Pfam" id="PF01297">
    <property type="entry name" value="ZnuA"/>
    <property type="match status" value="1"/>
</dbReference>
<comment type="caution">
    <text evidence="1">The sequence shown here is derived from an EMBL/GenBank/DDBJ whole genome shotgun (WGS) entry which is preliminary data.</text>
</comment>